<dbReference type="Gene3D" id="3.40.462.20">
    <property type="match status" value="1"/>
</dbReference>
<organism evidence="7 8">
    <name type="scientific">Kribbella caucasensis</name>
    <dbReference type="NCBI Taxonomy" id="2512215"/>
    <lineage>
        <taxon>Bacteria</taxon>
        <taxon>Bacillati</taxon>
        <taxon>Actinomycetota</taxon>
        <taxon>Actinomycetes</taxon>
        <taxon>Propionibacteriales</taxon>
        <taxon>Kribbellaceae</taxon>
        <taxon>Kribbella</taxon>
    </lineage>
</organism>
<evidence type="ECO:0000259" key="6">
    <source>
        <dbReference type="PROSITE" id="PS51387"/>
    </source>
</evidence>
<sequence>MTQTAGTGTIDELRKTFQGEVFGPEDPGYDDARRVWNAVHDRRPAVVARCESTEDVRTAIGFATEHDLEIAVRGGAHSVAGDSAIDDGLVIDLSKLNEVTVDAEAKRAKIGGGGLLGDLDAATQEYGLAVPAGMVSHTGVGGLTLGGGMGWLTRMHGLSIDNLVSAQLVTADGRVLRAAEDENPDLFWAIRGGGGNFGVVTEFEFRLHEVGPIVHHGMLFWDQAQGPEVFKLARELFADLPREINVAIAGLNAPPAPFVPEHLHFQLGYALLVNGFGSAEQHAELMDRLRTALPPLFEFATPMPYTAVQQLIDEANGWGKYNYEKGAYLEELTDDVIAVITEHLPRKQSPMSINLYYRLDNAYSEVADDATAFSGGRSPRFATFIVGVCGVPELLPVEREWARSFWSALVPHSLGIGSYVNSMGEIEDDRVRASYGEKYERLARVKAEFDPDNVFHRNANIHPARIGSRLI</sequence>
<dbReference type="SUPFAM" id="SSF56176">
    <property type="entry name" value="FAD-binding/transporter-associated domain-like"/>
    <property type="match status" value="1"/>
</dbReference>
<dbReference type="EMBL" id="SNWQ01000021">
    <property type="protein sequence ID" value="TDO35734.1"/>
    <property type="molecule type" value="Genomic_DNA"/>
</dbReference>
<evidence type="ECO:0000256" key="2">
    <source>
        <dbReference type="ARBA" id="ARBA00005466"/>
    </source>
</evidence>
<dbReference type="PANTHER" id="PTHR42973:SF39">
    <property type="entry name" value="FAD-BINDING PCMH-TYPE DOMAIN-CONTAINING PROTEIN"/>
    <property type="match status" value="1"/>
</dbReference>
<feature type="domain" description="FAD-binding PCMH-type" evidence="6">
    <location>
        <begin position="39"/>
        <end position="210"/>
    </location>
</feature>
<evidence type="ECO:0000256" key="4">
    <source>
        <dbReference type="ARBA" id="ARBA00022827"/>
    </source>
</evidence>
<dbReference type="PANTHER" id="PTHR42973">
    <property type="entry name" value="BINDING OXIDOREDUCTASE, PUTATIVE (AFU_ORTHOLOGUE AFUA_1G17690)-RELATED"/>
    <property type="match status" value="1"/>
</dbReference>
<dbReference type="InterPro" id="IPR016169">
    <property type="entry name" value="FAD-bd_PCMH_sub2"/>
</dbReference>
<dbReference type="InterPro" id="IPR016166">
    <property type="entry name" value="FAD-bd_PCMH"/>
</dbReference>
<keyword evidence="5" id="KW-0560">Oxidoreductase</keyword>
<evidence type="ECO:0000313" key="7">
    <source>
        <dbReference type="EMBL" id="TDO35734.1"/>
    </source>
</evidence>
<evidence type="ECO:0000256" key="5">
    <source>
        <dbReference type="ARBA" id="ARBA00023002"/>
    </source>
</evidence>
<dbReference type="Gene3D" id="3.30.43.10">
    <property type="entry name" value="Uridine Diphospho-n-acetylenolpyruvylglucosamine Reductase, domain 2"/>
    <property type="match status" value="1"/>
</dbReference>
<dbReference type="Pfam" id="PF08031">
    <property type="entry name" value="BBE"/>
    <property type="match status" value="1"/>
</dbReference>
<dbReference type="InterPro" id="IPR016167">
    <property type="entry name" value="FAD-bd_PCMH_sub1"/>
</dbReference>
<protein>
    <submittedName>
        <fullName evidence="7">FAD/FMN-containing dehydrogenase</fullName>
    </submittedName>
</protein>
<dbReference type="Gene3D" id="3.30.465.10">
    <property type="match status" value="1"/>
</dbReference>
<comment type="similarity">
    <text evidence="2">Belongs to the oxygen-dependent FAD-linked oxidoreductase family.</text>
</comment>
<dbReference type="RefSeq" id="WP_133804213.1">
    <property type="nucleotide sequence ID" value="NZ_SNWQ01000021.1"/>
</dbReference>
<accession>A0A4R6JHZ7</accession>
<reference evidence="7 8" key="1">
    <citation type="submission" date="2019-03" db="EMBL/GenBank/DDBJ databases">
        <title>Genomic Encyclopedia of Type Strains, Phase III (KMG-III): the genomes of soil and plant-associated and newly described type strains.</title>
        <authorList>
            <person name="Whitman W."/>
        </authorList>
    </citation>
    <scope>NUCLEOTIDE SEQUENCE [LARGE SCALE GENOMIC DNA]</scope>
    <source>
        <strain evidence="7 8">VKM Ac-2527</strain>
    </source>
</reference>
<dbReference type="InterPro" id="IPR050416">
    <property type="entry name" value="FAD-linked_Oxidoreductase"/>
</dbReference>
<evidence type="ECO:0000256" key="3">
    <source>
        <dbReference type="ARBA" id="ARBA00022630"/>
    </source>
</evidence>
<comment type="caution">
    <text evidence="7">The sequence shown here is derived from an EMBL/GenBank/DDBJ whole genome shotgun (WGS) entry which is preliminary data.</text>
</comment>
<dbReference type="PROSITE" id="PS51387">
    <property type="entry name" value="FAD_PCMH"/>
    <property type="match status" value="1"/>
</dbReference>
<evidence type="ECO:0000256" key="1">
    <source>
        <dbReference type="ARBA" id="ARBA00001974"/>
    </source>
</evidence>
<dbReference type="OrthoDB" id="3682986at2"/>
<evidence type="ECO:0000313" key="8">
    <source>
        <dbReference type="Proteomes" id="UP000295388"/>
    </source>
</evidence>
<keyword evidence="4" id="KW-0274">FAD</keyword>
<dbReference type="GO" id="GO:0016491">
    <property type="term" value="F:oxidoreductase activity"/>
    <property type="evidence" value="ECO:0007669"/>
    <property type="project" value="UniProtKB-KW"/>
</dbReference>
<dbReference type="Proteomes" id="UP000295388">
    <property type="component" value="Unassembled WGS sequence"/>
</dbReference>
<dbReference type="InterPro" id="IPR006094">
    <property type="entry name" value="Oxid_FAD_bind_N"/>
</dbReference>
<dbReference type="InterPro" id="IPR036318">
    <property type="entry name" value="FAD-bd_PCMH-like_sf"/>
</dbReference>
<proteinExistence type="inferred from homology"/>
<dbReference type="InterPro" id="IPR012951">
    <property type="entry name" value="BBE"/>
</dbReference>
<dbReference type="GO" id="GO:0071949">
    <property type="term" value="F:FAD binding"/>
    <property type="evidence" value="ECO:0007669"/>
    <property type="project" value="InterPro"/>
</dbReference>
<comment type="cofactor">
    <cofactor evidence="1">
        <name>FAD</name>
        <dbReference type="ChEBI" id="CHEBI:57692"/>
    </cofactor>
</comment>
<keyword evidence="8" id="KW-1185">Reference proteome</keyword>
<dbReference type="Pfam" id="PF01565">
    <property type="entry name" value="FAD_binding_4"/>
    <property type="match status" value="1"/>
</dbReference>
<name>A0A4R6JHZ7_9ACTN</name>
<gene>
    <name evidence="7" type="ORF">EV643_1216</name>
</gene>
<keyword evidence="3" id="KW-0285">Flavoprotein</keyword>
<dbReference type="AlphaFoldDB" id="A0A4R6JHZ7"/>